<organism evidence="2 3">
    <name type="scientific">Aromia moschata</name>
    <dbReference type="NCBI Taxonomy" id="1265417"/>
    <lineage>
        <taxon>Eukaryota</taxon>
        <taxon>Metazoa</taxon>
        <taxon>Ecdysozoa</taxon>
        <taxon>Arthropoda</taxon>
        <taxon>Hexapoda</taxon>
        <taxon>Insecta</taxon>
        <taxon>Pterygota</taxon>
        <taxon>Neoptera</taxon>
        <taxon>Endopterygota</taxon>
        <taxon>Coleoptera</taxon>
        <taxon>Polyphaga</taxon>
        <taxon>Cucujiformia</taxon>
        <taxon>Chrysomeloidea</taxon>
        <taxon>Cerambycidae</taxon>
        <taxon>Cerambycinae</taxon>
        <taxon>Callichromatini</taxon>
        <taxon>Aromia</taxon>
    </lineage>
</organism>
<feature type="region of interest" description="Disordered" evidence="1">
    <location>
        <begin position="155"/>
        <end position="174"/>
    </location>
</feature>
<accession>A0AAV8Z7U4</accession>
<gene>
    <name evidence="2" type="ORF">NQ318_004029</name>
</gene>
<comment type="caution">
    <text evidence="2">The sequence shown here is derived from an EMBL/GenBank/DDBJ whole genome shotgun (WGS) entry which is preliminary data.</text>
</comment>
<feature type="compositionally biased region" description="Acidic residues" evidence="1">
    <location>
        <begin position="165"/>
        <end position="174"/>
    </location>
</feature>
<protein>
    <submittedName>
        <fullName evidence="2">Uncharacterized protein</fullName>
    </submittedName>
</protein>
<evidence type="ECO:0000256" key="1">
    <source>
        <dbReference type="SAM" id="MobiDB-lite"/>
    </source>
</evidence>
<keyword evidence="3" id="KW-1185">Reference proteome</keyword>
<dbReference type="Proteomes" id="UP001162162">
    <property type="component" value="Unassembled WGS sequence"/>
</dbReference>
<dbReference type="EMBL" id="JAPWTK010000009">
    <property type="protein sequence ID" value="KAJ8960303.1"/>
    <property type="molecule type" value="Genomic_DNA"/>
</dbReference>
<reference evidence="2" key="1">
    <citation type="journal article" date="2023" name="Insect Mol. Biol.">
        <title>Genome sequencing provides insights into the evolution of gene families encoding plant cell wall-degrading enzymes in longhorned beetles.</title>
        <authorList>
            <person name="Shin N.R."/>
            <person name="Okamura Y."/>
            <person name="Kirsch R."/>
            <person name="Pauchet Y."/>
        </authorList>
    </citation>
    <scope>NUCLEOTIDE SEQUENCE</scope>
    <source>
        <strain evidence="2">AMC_N1</strain>
    </source>
</reference>
<evidence type="ECO:0000313" key="3">
    <source>
        <dbReference type="Proteomes" id="UP001162162"/>
    </source>
</evidence>
<proteinExistence type="predicted"/>
<evidence type="ECO:0000313" key="2">
    <source>
        <dbReference type="EMBL" id="KAJ8960303.1"/>
    </source>
</evidence>
<name>A0AAV8Z7U4_9CUCU</name>
<dbReference type="AlphaFoldDB" id="A0AAV8Z7U4"/>
<sequence length="174" mass="20712">MRIPERGREARMRFLRMRRVRRRGCEKAVSQHRRKQQRKQIVESKAAKRNYQNVNGMLEGRMKTDIGSNNGYGNAVPGHRRRRRLFRNRRRRRLLRNRRRRRLLREEARGQRGRIEMRMKTDNRVEEWLRKCGSMASAETAVTSESAEAAAVISGRGERATCSDRDEDEDGYRV</sequence>